<dbReference type="Gene3D" id="1.20.58.320">
    <property type="entry name" value="TPR-like"/>
    <property type="match status" value="1"/>
</dbReference>
<gene>
    <name evidence="1" type="ORF">CNMCM5793_004863</name>
</gene>
<dbReference type="AlphaFoldDB" id="A0A8H6NZX5"/>
<proteinExistence type="predicted"/>
<accession>A0A8H6NZX5</accession>
<protein>
    <recommendedName>
        <fullName evidence="3">DUF924-domain-containing protein</fullName>
    </recommendedName>
</protein>
<evidence type="ECO:0008006" key="3">
    <source>
        <dbReference type="Google" id="ProtNLM"/>
    </source>
</evidence>
<dbReference type="Gene3D" id="1.25.40.10">
    <property type="entry name" value="Tetratricopeptide repeat domain"/>
    <property type="match status" value="1"/>
</dbReference>
<reference evidence="1" key="1">
    <citation type="submission" date="2020-06" db="EMBL/GenBank/DDBJ databases">
        <title>Draft genome sequences of strains closely related to Aspergillus parafelis and Aspergillus hiratsukae.</title>
        <authorList>
            <person name="Dos Santos R.A.C."/>
            <person name="Rivero-Menendez O."/>
            <person name="Steenwyk J.L."/>
            <person name="Mead M.E."/>
            <person name="Goldman G.H."/>
            <person name="Alastruey-Izquierdo A."/>
            <person name="Rokas A."/>
        </authorList>
    </citation>
    <scope>NUCLEOTIDE SEQUENCE</scope>
    <source>
        <strain evidence="1">CNM-CM5793</strain>
    </source>
</reference>
<dbReference type="InterPro" id="IPR010323">
    <property type="entry name" value="DUF924"/>
</dbReference>
<dbReference type="Proteomes" id="UP000630445">
    <property type="component" value="Unassembled WGS sequence"/>
</dbReference>
<evidence type="ECO:0000313" key="1">
    <source>
        <dbReference type="EMBL" id="KAF7113808.1"/>
    </source>
</evidence>
<name>A0A8H6NZX5_9EURO</name>
<keyword evidence="2" id="KW-1185">Reference proteome</keyword>
<dbReference type="OrthoDB" id="414698at2759"/>
<sequence>MANSKTTTLDKLLIPSLLPRVYDFWFQHIPSNERLLLPSPEDWKKWFFKSDDFDSACTSQFSPILAAMHEANLSAEDILSRTRPCTPQAWLALVIFLDQLPRNIYRGEASRVVFEFFDPRARTIALKAVDAGYPANSGSPFRYLQAQRIWFYLPFIHAEDLRMQELAREKYQEMGEDLTRLLDCDATALSDDERECRRVLVENRARLEEQLALHFRVQREHYDPIARFGRFPHRSAALGREMSDEERRFVKDGNTFGQ</sequence>
<comment type="caution">
    <text evidence="1">The sequence shown here is derived from an EMBL/GenBank/DDBJ whole genome shotgun (WGS) entry which is preliminary data.</text>
</comment>
<evidence type="ECO:0000313" key="2">
    <source>
        <dbReference type="Proteomes" id="UP000630445"/>
    </source>
</evidence>
<dbReference type="SUPFAM" id="SSF48452">
    <property type="entry name" value="TPR-like"/>
    <property type="match status" value="1"/>
</dbReference>
<dbReference type="PANTHER" id="PTHR23004:SF7">
    <property type="entry name" value="DUF924-DOMAIN-CONTAINING PROTEIN"/>
    <property type="match status" value="1"/>
</dbReference>
<dbReference type="EMBL" id="JACBAD010002129">
    <property type="protein sequence ID" value="KAF7113808.1"/>
    <property type="molecule type" value="Genomic_DNA"/>
</dbReference>
<dbReference type="Pfam" id="PF06041">
    <property type="entry name" value="DUF924"/>
    <property type="match status" value="1"/>
</dbReference>
<dbReference type="InterPro" id="IPR011990">
    <property type="entry name" value="TPR-like_helical_dom_sf"/>
</dbReference>
<organism evidence="1 2">
    <name type="scientific">Aspergillus hiratsukae</name>
    <dbReference type="NCBI Taxonomy" id="1194566"/>
    <lineage>
        <taxon>Eukaryota</taxon>
        <taxon>Fungi</taxon>
        <taxon>Dikarya</taxon>
        <taxon>Ascomycota</taxon>
        <taxon>Pezizomycotina</taxon>
        <taxon>Eurotiomycetes</taxon>
        <taxon>Eurotiomycetidae</taxon>
        <taxon>Eurotiales</taxon>
        <taxon>Aspergillaceae</taxon>
        <taxon>Aspergillus</taxon>
        <taxon>Aspergillus subgen. Fumigati</taxon>
    </lineage>
</organism>
<dbReference type="PANTHER" id="PTHR23004">
    <property type="entry name" value="DOUBLECORTIN DOMAIN CONTAINING 2"/>
    <property type="match status" value="1"/>
</dbReference>